<dbReference type="AlphaFoldDB" id="A0A1R2D1C4"/>
<comment type="similarity">
    <text evidence="1 4">Belongs to the AAA ATPase family.</text>
</comment>
<dbReference type="Gene3D" id="3.40.50.300">
    <property type="entry name" value="P-loop containing nucleotide triphosphate hydrolases"/>
    <property type="match status" value="1"/>
</dbReference>
<dbReference type="PANTHER" id="PTHR23073">
    <property type="entry name" value="26S PROTEASOME REGULATORY SUBUNIT"/>
    <property type="match status" value="1"/>
</dbReference>
<dbReference type="Pfam" id="PF00004">
    <property type="entry name" value="AAA"/>
    <property type="match status" value="1"/>
</dbReference>
<dbReference type="GO" id="GO:0016887">
    <property type="term" value="F:ATP hydrolysis activity"/>
    <property type="evidence" value="ECO:0007669"/>
    <property type="project" value="InterPro"/>
</dbReference>
<evidence type="ECO:0000313" key="7">
    <source>
        <dbReference type="Proteomes" id="UP000187209"/>
    </source>
</evidence>
<dbReference type="EMBL" id="MPUH01000017">
    <property type="protein sequence ID" value="OMJ95064.1"/>
    <property type="molecule type" value="Genomic_DNA"/>
</dbReference>
<dbReference type="CDD" id="cd19481">
    <property type="entry name" value="RecA-like_protease"/>
    <property type="match status" value="1"/>
</dbReference>
<sequence length="450" mass="52361">MYLFRGLIALAYCDYKSDYIQNIKSQMESKINELKQLYGTQMMAFPEVHYQLKGDNFSLSFTIDKRRGTLQDILSLLDNNVKNATLIKKEKSSIKPIEILKYTFQDSKGEFTITLIGPTNNHFYLLEYTKMNEFMHDYERFAEIFRVANQARTPKSERINPFQPKYKEKAKGDPIENLQNLGARVYKVEDSYLDWDYLAGSEEAKREIEDTILLTLERPEIFDKITETTRVKYEKNRPKAVLFEGPPGTGKTTSAKIISNQVKVPLVYVRLEAILSKYYGEAEGNLGKIFENCISLGKCMIFIDEIDSLAQSREKEMHEATRRLLSVFLRYLDGFESSDDIIVICATNRKSDLDPALQSRFSKVIQFPYPDKHSRMAIFERYAKHLDRGQLMNLAENSQNMTGRDIKNICEDAERKWAAFILRGEQSDYKVPFYLYQASLKSRVFHKDNK</sequence>
<evidence type="ECO:0000256" key="3">
    <source>
        <dbReference type="ARBA" id="ARBA00022840"/>
    </source>
</evidence>
<evidence type="ECO:0000256" key="4">
    <source>
        <dbReference type="RuleBase" id="RU003651"/>
    </source>
</evidence>
<keyword evidence="3 4" id="KW-0067">ATP-binding</keyword>
<dbReference type="InterPro" id="IPR003960">
    <property type="entry name" value="ATPase_AAA_CS"/>
</dbReference>
<reference evidence="6 7" key="1">
    <citation type="submission" date="2016-11" db="EMBL/GenBank/DDBJ databases">
        <title>The macronuclear genome of Stentor coeruleus: a giant cell with tiny introns.</title>
        <authorList>
            <person name="Slabodnick M."/>
            <person name="Ruby J.G."/>
            <person name="Reiff S.B."/>
            <person name="Swart E.C."/>
            <person name="Gosai S."/>
            <person name="Prabakaran S."/>
            <person name="Witkowska E."/>
            <person name="Larue G.E."/>
            <person name="Fisher S."/>
            <person name="Freeman R.M."/>
            <person name="Gunawardena J."/>
            <person name="Chu W."/>
            <person name="Stover N.A."/>
            <person name="Gregory B.D."/>
            <person name="Nowacki M."/>
            <person name="Derisi J."/>
            <person name="Roy S.W."/>
            <person name="Marshall W.F."/>
            <person name="Sood P."/>
        </authorList>
    </citation>
    <scope>NUCLEOTIDE SEQUENCE [LARGE SCALE GENOMIC DNA]</scope>
    <source>
        <strain evidence="6">WM001</strain>
    </source>
</reference>
<feature type="domain" description="AAA+ ATPase" evidence="5">
    <location>
        <begin position="237"/>
        <end position="371"/>
    </location>
</feature>
<name>A0A1R2D1C4_9CILI</name>
<comment type="caution">
    <text evidence="6">The sequence shown here is derived from an EMBL/GenBank/DDBJ whole genome shotgun (WGS) entry which is preliminary data.</text>
</comment>
<evidence type="ECO:0000313" key="6">
    <source>
        <dbReference type="EMBL" id="OMJ95064.1"/>
    </source>
</evidence>
<dbReference type="PROSITE" id="PS00674">
    <property type="entry name" value="AAA"/>
    <property type="match status" value="1"/>
</dbReference>
<evidence type="ECO:0000259" key="5">
    <source>
        <dbReference type="SMART" id="SM00382"/>
    </source>
</evidence>
<protein>
    <recommendedName>
        <fullName evidence="5">AAA+ ATPase domain-containing protein</fullName>
    </recommendedName>
</protein>
<dbReference type="Proteomes" id="UP000187209">
    <property type="component" value="Unassembled WGS sequence"/>
</dbReference>
<dbReference type="OrthoDB" id="5925at2759"/>
<keyword evidence="2 4" id="KW-0547">Nucleotide-binding</keyword>
<accession>A0A1R2D1C4</accession>
<dbReference type="SMART" id="SM00382">
    <property type="entry name" value="AAA"/>
    <property type="match status" value="1"/>
</dbReference>
<proteinExistence type="inferred from homology"/>
<dbReference type="SUPFAM" id="SSF52540">
    <property type="entry name" value="P-loop containing nucleoside triphosphate hydrolases"/>
    <property type="match status" value="1"/>
</dbReference>
<dbReference type="InterPro" id="IPR027417">
    <property type="entry name" value="P-loop_NTPase"/>
</dbReference>
<organism evidence="6 7">
    <name type="scientific">Stentor coeruleus</name>
    <dbReference type="NCBI Taxonomy" id="5963"/>
    <lineage>
        <taxon>Eukaryota</taxon>
        <taxon>Sar</taxon>
        <taxon>Alveolata</taxon>
        <taxon>Ciliophora</taxon>
        <taxon>Postciliodesmatophora</taxon>
        <taxon>Heterotrichea</taxon>
        <taxon>Heterotrichida</taxon>
        <taxon>Stentoridae</taxon>
        <taxon>Stentor</taxon>
    </lineage>
</organism>
<gene>
    <name evidence="6" type="ORF">SteCoe_1601</name>
</gene>
<dbReference type="InterPro" id="IPR003959">
    <property type="entry name" value="ATPase_AAA_core"/>
</dbReference>
<dbReference type="InterPro" id="IPR003593">
    <property type="entry name" value="AAA+_ATPase"/>
</dbReference>
<dbReference type="InterPro" id="IPR050221">
    <property type="entry name" value="26S_Proteasome_ATPase"/>
</dbReference>
<evidence type="ECO:0000256" key="2">
    <source>
        <dbReference type="ARBA" id="ARBA00022741"/>
    </source>
</evidence>
<keyword evidence="7" id="KW-1185">Reference proteome</keyword>
<evidence type="ECO:0000256" key="1">
    <source>
        <dbReference type="ARBA" id="ARBA00006914"/>
    </source>
</evidence>
<dbReference type="GO" id="GO:0005524">
    <property type="term" value="F:ATP binding"/>
    <property type="evidence" value="ECO:0007669"/>
    <property type="project" value="UniProtKB-KW"/>
</dbReference>